<dbReference type="PROSITE" id="PS00211">
    <property type="entry name" value="ABC_TRANSPORTER_1"/>
    <property type="match status" value="1"/>
</dbReference>
<dbReference type="SUPFAM" id="SSF52540">
    <property type="entry name" value="P-loop containing nucleoside triphosphate hydrolases"/>
    <property type="match status" value="1"/>
</dbReference>
<evidence type="ECO:0000313" key="7">
    <source>
        <dbReference type="Proteomes" id="UP001144471"/>
    </source>
</evidence>
<reference evidence="6" key="1">
    <citation type="submission" date="2022-12" db="EMBL/GenBank/DDBJ databases">
        <title>Reference genome sequencing for broad-spectrum identification of bacterial and archaeal isolates by mass spectrometry.</title>
        <authorList>
            <person name="Sekiguchi Y."/>
            <person name="Tourlousse D.M."/>
        </authorList>
    </citation>
    <scope>NUCLEOTIDE SEQUENCE</scope>
    <source>
        <strain evidence="6">10succ1</strain>
    </source>
</reference>
<proteinExistence type="predicted"/>
<sequence>MIKTKDIRYSVPGKEIIKGIDIKIEKGKFYGILGPNGSGKTTLLDILAGIIEGWSGEIEVDGREVDRYSKKDLAKVLALVPQNFDTSFPFSVEEVLEMGRYPHKKKFSYGSKGDKKIIDDVVEELELQDMLKKKITDLSGGERQRVVFGKALIQDTQLLFLDESTSNLDPYYAHSLLTKVRSRVEERGLTVISVFHDFNLASLYCDEVIFIKDGKVVKSGETAHTLSPENIKYVFNVNSRIMEDEDKKFVIPYM</sequence>
<dbReference type="Proteomes" id="UP001144471">
    <property type="component" value="Unassembled WGS sequence"/>
</dbReference>
<dbReference type="Gene3D" id="3.40.50.300">
    <property type="entry name" value="P-loop containing nucleotide triphosphate hydrolases"/>
    <property type="match status" value="1"/>
</dbReference>
<keyword evidence="4" id="KW-1278">Translocase</keyword>
<evidence type="ECO:0000259" key="5">
    <source>
        <dbReference type="PROSITE" id="PS50893"/>
    </source>
</evidence>
<dbReference type="SMART" id="SM00382">
    <property type="entry name" value="AAA"/>
    <property type="match status" value="1"/>
</dbReference>
<organism evidence="6 7">
    <name type="scientific">Propionigenium maris DSM 9537</name>
    <dbReference type="NCBI Taxonomy" id="1123000"/>
    <lineage>
        <taxon>Bacteria</taxon>
        <taxon>Fusobacteriati</taxon>
        <taxon>Fusobacteriota</taxon>
        <taxon>Fusobacteriia</taxon>
        <taxon>Fusobacteriales</taxon>
        <taxon>Fusobacteriaceae</taxon>
        <taxon>Propionigenium</taxon>
    </lineage>
</organism>
<dbReference type="AlphaFoldDB" id="A0A9W6LP46"/>
<protein>
    <submittedName>
        <fullName evidence="6">Iron(III) ABC transporter ATP-binding protein</fullName>
    </submittedName>
</protein>
<dbReference type="GO" id="GO:0016887">
    <property type="term" value="F:ATP hydrolysis activity"/>
    <property type="evidence" value="ECO:0007669"/>
    <property type="project" value="InterPro"/>
</dbReference>
<evidence type="ECO:0000256" key="4">
    <source>
        <dbReference type="ARBA" id="ARBA00022967"/>
    </source>
</evidence>
<keyword evidence="1" id="KW-0813">Transport</keyword>
<comment type="caution">
    <text evidence="6">The sequence shown here is derived from an EMBL/GenBank/DDBJ whole genome shotgun (WGS) entry which is preliminary data.</text>
</comment>
<accession>A0A9W6LP46</accession>
<dbReference type="PROSITE" id="PS50893">
    <property type="entry name" value="ABC_TRANSPORTER_2"/>
    <property type="match status" value="1"/>
</dbReference>
<dbReference type="RefSeq" id="WP_281836714.1">
    <property type="nucleotide sequence ID" value="NZ_BSDY01000014.1"/>
</dbReference>
<keyword evidence="7" id="KW-1185">Reference proteome</keyword>
<keyword evidence="3 6" id="KW-0067">ATP-binding</keyword>
<dbReference type="Pfam" id="PF00005">
    <property type="entry name" value="ABC_tran"/>
    <property type="match status" value="1"/>
</dbReference>
<dbReference type="InterPro" id="IPR027417">
    <property type="entry name" value="P-loop_NTPase"/>
</dbReference>
<dbReference type="InterPro" id="IPR017871">
    <property type="entry name" value="ABC_transporter-like_CS"/>
</dbReference>
<dbReference type="InterPro" id="IPR003439">
    <property type="entry name" value="ABC_transporter-like_ATP-bd"/>
</dbReference>
<dbReference type="InterPro" id="IPR003593">
    <property type="entry name" value="AAA+_ATPase"/>
</dbReference>
<evidence type="ECO:0000313" key="6">
    <source>
        <dbReference type="EMBL" id="GLI57212.1"/>
    </source>
</evidence>
<evidence type="ECO:0000256" key="3">
    <source>
        <dbReference type="ARBA" id="ARBA00022840"/>
    </source>
</evidence>
<dbReference type="CDD" id="cd03214">
    <property type="entry name" value="ABC_Iron-Siderophores_B12_Hemin"/>
    <property type="match status" value="1"/>
</dbReference>
<evidence type="ECO:0000256" key="1">
    <source>
        <dbReference type="ARBA" id="ARBA00022448"/>
    </source>
</evidence>
<evidence type="ECO:0000256" key="2">
    <source>
        <dbReference type="ARBA" id="ARBA00022741"/>
    </source>
</evidence>
<feature type="domain" description="ABC transporter" evidence="5">
    <location>
        <begin position="2"/>
        <end position="238"/>
    </location>
</feature>
<dbReference type="EMBL" id="BSDY01000014">
    <property type="protein sequence ID" value="GLI57212.1"/>
    <property type="molecule type" value="Genomic_DNA"/>
</dbReference>
<name>A0A9W6LP46_9FUSO</name>
<gene>
    <name evidence="6" type="ORF">PM10SUCC1_27260</name>
</gene>
<dbReference type="PANTHER" id="PTHR42794:SF1">
    <property type="entry name" value="HEMIN IMPORT ATP-BINDING PROTEIN HMUV"/>
    <property type="match status" value="1"/>
</dbReference>
<dbReference type="GO" id="GO:0005524">
    <property type="term" value="F:ATP binding"/>
    <property type="evidence" value="ECO:0007669"/>
    <property type="project" value="UniProtKB-KW"/>
</dbReference>
<dbReference type="PANTHER" id="PTHR42794">
    <property type="entry name" value="HEMIN IMPORT ATP-BINDING PROTEIN HMUV"/>
    <property type="match status" value="1"/>
</dbReference>
<keyword evidence="2" id="KW-0547">Nucleotide-binding</keyword>
<dbReference type="FunFam" id="3.40.50.300:FF:000134">
    <property type="entry name" value="Iron-enterobactin ABC transporter ATP-binding protein"/>
    <property type="match status" value="1"/>
</dbReference>